<gene>
    <name evidence="3" type="ORF">PROFUN_05815</name>
</gene>
<dbReference type="EMBL" id="MDYQ01000036">
    <property type="protein sequence ID" value="PRP86044.1"/>
    <property type="molecule type" value="Genomic_DNA"/>
</dbReference>
<evidence type="ECO:0000259" key="2">
    <source>
        <dbReference type="SMART" id="SM00198"/>
    </source>
</evidence>
<sequence>MNIPLPEQSGHTFASWCISDSGDAIERPIFDMEDYLHQLQNINGNTEVLFSVIVCIERGMDEKTFQSMMEDVWKKTQHTYEPDFAVTFCDEEKRRISYKPFRSNIEHDVWVGKTTTAHRYNVKNQSLFDVRRQLNDISNKIFMGPILSEGSHPYLAELHWTSNSWEDHVTGMQGILLRTDHTSYDGVGALKALSHLARVLSTVLSGRDDALVYDLSEIQKLKVNYINLLDVSLKDYDEREPKTMKPSTIGVPLSSTFANQSKPWPTVPGRYQLSYLDETSSDLIIKMAKREGVTVNSALSASNLLTCLSLVRKDVNQMKAGAERVNAVCVFDMRSSMKTEDRDRAACSVVFNYYQTDTTAWDESILSGRSIEETKEKLFWALARDFHRHFRENRNPTIIGGTKMLLLRESIQKTKAMCSGSTLTPSTTILWLNQMGILDPYFVDVGNSVKVLDVIPRTRRGGTGYSGHQYTWKGKIQTHMTTAEGFFEEDEIDEMVCESMSFLARLAGGDDRGLTTGSKKSRTNSVTCGMSSSHVNQICASTFFRCSAQTTDMLKACLFVALALGATASQFSDAWVDAHNAYRAKYGLNPLSWDDKAAALAQSWADKCQFQHGGASGYGQNIWMSSGGGTCNLNDVKGSVNSWTVGEEKSWTCGQDMWGAGCKGGWANCGHLTQVVWETTTKVGCACGSTCKLVVCNYNPPGNFQGRQPFPASKCSGNHSTTTTGSTTSGSTTSTSTSGTSGNHNVTRSHRPTTGGTGTTPTTHERPTEFPTNQTRPTFHRPTERPTDFPTNQTRPTFHRPTERPTHHRPTGRPTHERPTDMPTERPTFRPPWTGGGSGRPTERPTVRPPWSGRGSGRGN</sequence>
<name>A0A2P6NQ09_9EUKA</name>
<dbReference type="InParanoid" id="A0A2P6NQ09"/>
<dbReference type="GO" id="GO:0005576">
    <property type="term" value="C:extracellular region"/>
    <property type="evidence" value="ECO:0007669"/>
    <property type="project" value="InterPro"/>
</dbReference>
<dbReference type="InterPro" id="IPR023213">
    <property type="entry name" value="CAT-like_dom_sf"/>
</dbReference>
<dbReference type="InterPro" id="IPR014044">
    <property type="entry name" value="CAP_dom"/>
</dbReference>
<dbReference type="InterPro" id="IPR001283">
    <property type="entry name" value="CRISP-related"/>
</dbReference>
<feature type="domain" description="SCP" evidence="2">
    <location>
        <begin position="570"/>
        <end position="706"/>
    </location>
</feature>
<comment type="caution">
    <text evidence="3">The sequence shown here is derived from an EMBL/GenBank/DDBJ whole genome shotgun (WGS) entry which is preliminary data.</text>
</comment>
<dbReference type="AlphaFoldDB" id="A0A2P6NQ09"/>
<dbReference type="InterPro" id="IPR035940">
    <property type="entry name" value="CAP_sf"/>
</dbReference>
<dbReference type="Proteomes" id="UP000241769">
    <property type="component" value="Unassembled WGS sequence"/>
</dbReference>
<dbReference type="Gene3D" id="3.30.559.30">
    <property type="entry name" value="Nonribosomal peptide synthetase, condensation domain"/>
    <property type="match status" value="1"/>
</dbReference>
<evidence type="ECO:0000256" key="1">
    <source>
        <dbReference type="SAM" id="MobiDB-lite"/>
    </source>
</evidence>
<evidence type="ECO:0000313" key="3">
    <source>
        <dbReference type="EMBL" id="PRP86044.1"/>
    </source>
</evidence>
<dbReference type="PRINTS" id="PR00838">
    <property type="entry name" value="V5ALLERGEN"/>
</dbReference>
<dbReference type="OrthoDB" id="16347at2759"/>
<dbReference type="PROSITE" id="PS01010">
    <property type="entry name" value="CRISP_2"/>
    <property type="match status" value="1"/>
</dbReference>
<dbReference type="InterPro" id="IPR018244">
    <property type="entry name" value="Allrgn_V5/Tpx1_CS"/>
</dbReference>
<protein>
    <recommendedName>
        <fullName evidence="2">SCP domain-containing protein</fullName>
    </recommendedName>
</protein>
<reference evidence="3 4" key="1">
    <citation type="journal article" date="2018" name="Genome Biol. Evol.">
        <title>Multiple Roots of Fruiting Body Formation in Amoebozoa.</title>
        <authorList>
            <person name="Hillmann F."/>
            <person name="Forbes G."/>
            <person name="Novohradska S."/>
            <person name="Ferling I."/>
            <person name="Riege K."/>
            <person name="Groth M."/>
            <person name="Westermann M."/>
            <person name="Marz M."/>
            <person name="Spaller T."/>
            <person name="Winckler T."/>
            <person name="Schaap P."/>
            <person name="Glockner G."/>
        </authorList>
    </citation>
    <scope>NUCLEOTIDE SEQUENCE [LARGE SCALE GENOMIC DNA]</scope>
    <source>
        <strain evidence="3 4">Jena</strain>
    </source>
</reference>
<dbReference type="PRINTS" id="PR00837">
    <property type="entry name" value="V5TPXLIKE"/>
</dbReference>
<dbReference type="Pfam" id="PF00188">
    <property type="entry name" value="CAP"/>
    <property type="match status" value="1"/>
</dbReference>
<proteinExistence type="predicted"/>
<dbReference type="SMART" id="SM00198">
    <property type="entry name" value="SCP"/>
    <property type="match status" value="1"/>
</dbReference>
<dbReference type="PANTHER" id="PTHR10334">
    <property type="entry name" value="CYSTEINE-RICH SECRETORY PROTEIN-RELATED"/>
    <property type="match status" value="1"/>
</dbReference>
<dbReference type="Gene3D" id="3.30.559.10">
    <property type="entry name" value="Chloramphenicol acetyltransferase-like domain"/>
    <property type="match status" value="1"/>
</dbReference>
<organism evidence="3 4">
    <name type="scientific">Planoprotostelium fungivorum</name>
    <dbReference type="NCBI Taxonomy" id="1890364"/>
    <lineage>
        <taxon>Eukaryota</taxon>
        <taxon>Amoebozoa</taxon>
        <taxon>Evosea</taxon>
        <taxon>Variosea</taxon>
        <taxon>Cavosteliida</taxon>
        <taxon>Cavosteliaceae</taxon>
        <taxon>Planoprotostelium</taxon>
    </lineage>
</organism>
<dbReference type="Gene3D" id="3.40.33.10">
    <property type="entry name" value="CAP"/>
    <property type="match status" value="1"/>
</dbReference>
<feature type="compositionally biased region" description="Basic and acidic residues" evidence="1">
    <location>
        <begin position="814"/>
        <end position="828"/>
    </location>
</feature>
<evidence type="ECO:0000313" key="4">
    <source>
        <dbReference type="Proteomes" id="UP000241769"/>
    </source>
</evidence>
<dbReference type="STRING" id="1890364.A0A2P6NQ09"/>
<dbReference type="SUPFAM" id="SSF55797">
    <property type="entry name" value="PR-1-like"/>
    <property type="match status" value="1"/>
</dbReference>
<keyword evidence="4" id="KW-1185">Reference proteome</keyword>
<dbReference type="InterPro" id="IPR002413">
    <property type="entry name" value="V5_allergen-like"/>
</dbReference>
<accession>A0A2P6NQ09</accession>
<feature type="region of interest" description="Disordered" evidence="1">
    <location>
        <begin position="714"/>
        <end position="860"/>
    </location>
</feature>
<feature type="compositionally biased region" description="Low complexity" evidence="1">
    <location>
        <begin position="720"/>
        <end position="742"/>
    </location>
</feature>